<dbReference type="OrthoDB" id="4556332at2"/>
<keyword evidence="3" id="KW-1185">Reference proteome</keyword>
<dbReference type="InterPro" id="IPR032710">
    <property type="entry name" value="NTF2-like_dom_sf"/>
</dbReference>
<sequence>MAWPVATSAVFPGRPAPDEATRSRRIDAVHVHGTVATATMTLRYGADTFTDVFLLVDAGGAGWRIANKAYHRHR</sequence>
<dbReference type="Pfam" id="PF12893">
    <property type="entry name" value="Lumazine_bd_2"/>
    <property type="match status" value="1"/>
</dbReference>
<dbReference type="Proteomes" id="UP000295345">
    <property type="component" value="Unassembled WGS sequence"/>
</dbReference>
<proteinExistence type="predicted"/>
<gene>
    <name evidence="2" type="ORF">E1283_07345</name>
</gene>
<organism evidence="2 3">
    <name type="scientific">Streptomyces hainanensis</name>
    <dbReference type="NCBI Taxonomy" id="402648"/>
    <lineage>
        <taxon>Bacteria</taxon>
        <taxon>Bacillati</taxon>
        <taxon>Actinomycetota</taxon>
        <taxon>Actinomycetes</taxon>
        <taxon>Kitasatosporales</taxon>
        <taxon>Streptomycetaceae</taxon>
        <taxon>Streptomyces</taxon>
    </lineage>
</organism>
<feature type="region of interest" description="Disordered" evidence="1">
    <location>
        <begin position="1"/>
        <end position="22"/>
    </location>
</feature>
<evidence type="ECO:0000313" key="2">
    <source>
        <dbReference type="EMBL" id="TDC77467.1"/>
    </source>
</evidence>
<accession>A0A4R4TII6</accession>
<dbReference type="SUPFAM" id="SSF54427">
    <property type="entry name" value="NTF2-like"/>
    <property type="match status" value="1"/>
</dbReference>
<protein>
    <recommendedName>
        <fullName evidence="4">Nuclear transport factor 2 family protein</fullName>
    </recommendedName>
</protein>
<comment type="caution">
    <text evidence="2">The sequence shown here is derived from an EMBL/GenBank/DDBJ whole genome shotgun (WGS) entry which is preliminary data.</text>
</comment>
<reference evidence="2 3" key="1">
    <citation type="submission" date="2019-03" db="EMBL/GenBank/DDBJ databases">
        <title>Draft genome sequences of novel Actinobacteria.</title>
        <authorList>
            <person name="Sahin N."/>
            <person name="Ay H."/>
            <person name="Saygin H."/>
        </authorList>
    </citation>
    <scope>NUCLEOTIDE SEQUENCE [LARGE SCALE GENOMIC DNA]</scope>
    <source>
        <strain evidence="2 3">DSM 41900</strain>
    </source>
</reference>
<evidence type="ECO:0008006" key="4">
    <source>
        <dbReference type="Google" id="ProtNLM"/>
    </source>
</evidence>
<evidence type="ECO:0000256" key="1">
    <source>
        <dbReference type="SAM" id="MobiDB-lite"/>
    </source>
</evidence>
<dbReference type="InterPro" id="IPR039437">
    <property type="entry name" value="FrzH/put_lumazine-bd"/>
</dbReference>
<dbReference type="EMBL" id="SMKI01000053">
    <property type="protein sequence ID" value="TDC77467.1"/>
    <property type="molecule type" value="Genomic_DNA"/>
</dbReference>
<name>A0A4R4TII6_9ACTN</name>
<evidence type="ECO:0000313" key="3">
    <source>
        <dbReference type="Proteomes" id="UP000295345"/>
    </source>
</evidence>
<dbReference type="Gene3D" id="3.10.450.50">
    <property type="match status" value="1"/>
</dbReference>
<dbReference type="AlphaFoldDB" id="A0A4R4TII6"/>